<dbReference type="OrthoDB" id="9773249at2"/>
<gene>
    <name evidence="1" type="ORF">BCR24_06555</name>
</gene>
<organism evidence="1 2">
    <name type="scientific">Enterococcus ureilyticus</name>
    <dbReference type="NCBI Taxonomy" id="1131292"/>
    <lineage>
        <taxon>Bacteria</taxon>
        <taxon>Bacillati</taxon>
        <taxon>Bacillota</taxon>
        <taxon>Bacilli</taxon>
        <taxon>Lactobacillales</taxon>
        <taxon>Enterococcaceae</taxon>
        <taxon>Enterococcus</taxon>
    </lineage>
</organism>
<comment type="caution">
    <text evidence="1">The sequence shown here is derived from an EMBL/GenBank/DDBJ whole genome shotgun (WGS) entry which is preliminary data.</text>
</comment>
<evidence type="ECO:0008006" key="3">
    <source>
        <dbReference type="Google" id="ProtNLM"/>
    </source>
</evidence>
<dbReference type="RefSeq" id="WP_069640926.1">
    <property type="nucleotide sequence ID" value="NZ_JAFBEZ010000005.1"/>
</dbReference>
<dbReference type="AlphaFoldDB" id="A0A1E5HA52"/>
<name>A0A1E5HA52_9ENTE</name>
<dbReference type="STRING" id="1131292.BCR24_06555"/>
<evidence type="ECO:0000313" key="1">
    <source>
        <dbReference type="EMBL" id="OEG21530.1"/>
    </source>
</evidence>
<dbReference type="EMBL" id="MIKC01000039">
    <property type="protein sequence ID" value="OEG21530.1"/>
    <property type="molecule type" value="Genomic_DNA"/>
</dbReference>
<dbReference type="Proteomes" id="UP000094469">
    <property type="component" value="Unassembled WGS sequence"/>
</dbReference>
<proteinExistence type="predicted"/>
<sequence>MKNDYIQKKKFGELDLSDPFFSSLIADYQGFEGWFLSKKNQEAYVMYNDKGLLQGFLSLKDETEEDSTIVPGFDLKRRLKVSTFKIDAHGTVLGHRFLGILLKKMIEENFEEAYVTVFPKQRKLIELFEKFGFRLWGKKADDELVYIRKNENPIYEEDIYKYYPKFDVVNSKKYLLSIWPSFHTKLFPDSRLVTEKNHIVEDLSFTNTVEKIYLTGITDVAKLKPNDLLVIYRTAEGGKVAEWNACATTICTVVEQININTFENEDKFLKYCGKGSIFTESELRSFWRTKKYPFIIKMLYNVSLSKRIVRHDLFEKVGLSREIPYFGFFEMDNDYFKKIIEIGGVNESFIIN</sequence>
<accession>A0A1E5HA52</accession>
<evidence type="ECO:0000313" key="2">
    <source>
        <dbReference type="Proteomes" id="UP000094469"/>
    </source>
</evidence>
<keyword evidence="2" id="KW-1185">Reference proteome</keyword>
<dbReference type="InterPro" id="IPR016181">
    <property type="entry name" value="Acyl_CoA_acyltransferase"/>
</dbReference>
<dbReference type="Gene3D" id="3.40.630.30">
    <property type="match status" value="1"/>
</dbReference>
<protein>
    <recommendedName>
        <fullName evidence="3">N-acetyltransferase domain-containing protein</fullName>
    </recommendedName>
</protein>
<reference evidence="2" key="1">
    <citation type="submission" date="2016-09" db="EMBL/GenBank/DDBJ databases">
        <authorList>
            <person name="Gulvik C.A."/>
        </authorList>
    </citation>
    <scope>NUCLEOTIDE SEQUENCE [LARGE SCALE GENOMIC DNA]</scope>
    <source>
        <strain evidence="2">LMG 26676</strain>
    </source>
</reference>
<dbReference type="SUPFAM" id="SSF55729">
    <property type="entry name" value="Acyl-CoA N-acyltransferases (Nat)"/>
    <property type="match status" value="1"/>
</dbReference>